<keyword evidence="2" id="KW-1185">Reference proteome</keyword>
<protein>
    <recommendedName>
        <fullName evidence="3">DUF3445 domain-containing protein</fullName>
    </recommendedName>
</protein>
<evidence type="ECO:0008006" key="3">
    <source>
        <dbReference type="Google" id="ProtNLM"/>
    </source>
</evidence>
<organism evidence="1 2">
    <name type="scientific">Roseibium alexandrii</name>
    <dbReference type="NCBI Taxonomy" id="388408"/>
    <lineage>
        <taxon>Bacteria</taxon>
        <taxon>Pseudomonadati</taxon>
        <taxon>Pseudomonadota</taxon>
        <taxon>Alphaproteobacteria</taxon>
        <taxon>Hyphomicrobiales</taxon>
        <taxon>Stappiaceae</taxon>
        <taxon>Roseibium</taxon>
    </lineage>
</organism>
<dbReference type="Proteomes" id="UP000053235">
    <property type="component" value="Unassembled WGS sequence"/>
</dbReference>
<proteinExistence type="predicted"/>
<dbReference type="InterPro" id="IPR021848">
    <property type="entry name" value="HODM_asu-like"/>
</dbReference>
<sequence length="319" mass="36253">MSWKLWTRPEKRSALMSQETIRFQHTPYDGSSHPFTVGLKPISEGEWLEPDAFLVPHLAEKDRLVSERRDAVFRAEDGTEEAQQEVLALIVENLKRYHSKTHKFVANRAVIADRGPVVDLSSKPVLLTAARLVQEDLVLMRPGPDGYRLAAASLSFPSSWSLAEKFSKSMSAIHETVPGFNGKRMGAMVARLFDNLKVGQYVCRFNWSIYPDDELYNPKPHRIDLRDSDSVLSRLFLRVERQTLRRLPGSGDIIFTIKIHHDPLRALEAHPDREQLAGQLRTQLMVLDPDQLRYKGLANARDELARALSELFTSEAGVM</sequence>
<dbReference type="AlphaFoldDB" id="A0A0M7AB31"/>
<dbReference type="STRING" id="388408.LAX5112_03142"/>
<name>A0A0M7AB31_9HYPH</name>
<accession>A0A0M7AB31</accession>
<dbReference type="Pfam" id="PF11927">
    <property type="entry name" value="HODM_asu-like"/>
    <property type="match status" value="1"/>
</dbReference>
<reference evidence="2" key="1">
    <citation type="submission" date="2015-07" db="EMBL/GenBank/DDBJ databases">
        <authorList>
            <person name="Rodrigo-Torres Lidia"/>
            <person name="Arahal R.David."/>
        </authorList>
    </citation>
    <scope>NUCLEOTIDE SEQUENCE [LARGE SCALE GENOMIC DNA]</scope>
    <source>
        <strain evidence="2">CECT 5112</strain>
    </source>
</reference>
<gene>
    <name evidence="1" type="ORF">LAX5112_03142</name>
</gene>
<dbReference type="EMBL" id="CXWD01000012">
    <property type="protein sequence ID" value="CTQ72328.1"/>
    <property type="molecule type" value="Genomic_DNA"/>
</dbReference>
<evidence type="ECO:0000313" key="2">
    <source>
        <dbReference type="Proteomes" id="UP000053235"/>
    </source>
</evidence>
<evidence type="ECO:0000313" key="1">
    <source>
        <dbReference type="EMBL" id="CTQ72328.1"/>
    </source>
</evidence>